<dbReference type="HOGENOM" id="CLU_1470343_0_0_1"/>
<protein>
    <submittedName>
        <fullName evidence="2">Uncharacterized protein</fullName>
    </submittedName>
</protein>
<dbReference type="Proteomes" id="UP000026960">
    <property type="component" value="Chromosome 3"/>
</dbReference>
<dbReference type="Gramene" id="OBART03G09370.1">
    <property type="protein sequence ID" value="OBART03G09370.1"/>
    <property type="gene ID" value="OBART03G09370"/>
</dbReference>
<dbReference type="AlphaFoldDB" id="A0A0D3FFT1"/>
<keyword evidence="3" id="KW-1185">Reference proteome</keyword>
<feature type="compositionally biased region" description="Low complexity" evidence="1">
    <location>
        <begin position="1"/>
        <end position="22"/>
    </location>
</feature>
<proteinExistence type="predicted"/>
<feature type="region of interest" description="Disordered" evidence="1">
    <location>
        <begin position="162"/>
        <end position="184"/>
    </location>
</feature>
<evidence type="ECO:0000313" key="2">
    <source>
        <dbReference type="EnsemblPlants" id="OBART03G09370.1"/>
    </source>
</evidence>
<name>A0A0D3FFT1_9ORYZ</name>
<accession>A0A0D3FFT1</accession>
<dbReference type="PaxDb" id="65489-OBART03G09370.1"/>
<dbReference type="EnsemblPlants" id="OBART03G09370.1">
    <property type="protein sequence ID" value="OBART03G09370.1"/>
    <property type="gene ID" value="OBART03G09370"/>
</dbReference>
<evidence type="ECO:0000256" key="1">
    <source>
        <dbReference type="SAM" id="MobiDB-lite"/>
    </source>
</evidence>
<feature type="compositionally biased region" description="Basic and acidic residues" evidence="1">
    <location>
        <begin position="163"/>
        <end position="184"/>
    </location>
</feature>
<sequence>MSSPLHDPSSRLPLSSSGSALPIFSPGGSAEVGHGDPEVVRRLGKQTWRGGGGGNSGGVEEAHRPLLSPGGHGRREGARRNMALPSPSLVGLLFLPAAMDDEEENSACAALPSPSMSSPSLADPLSLPVAMNSKEEHNAAWRYRLPQCYLPCSQAWDIVNATGDRDGARGGEGQQKGHEGEVRE</sequence>
<reference evidence="2" key="1">
    <citation type="journal article" date="2009" name="Rice">
        <title>De Novo Next Generation Sequencing of Plant Genomes.</title>
        <authorList>
            <person name="Rounsley S."/>
            <person name="Marri P.R."/>
            <person name="Yu Y."/>
            <person name="He R."/>
            <person name="Sisneros N."/>
            <person name="Goicoechea J.L."/>
            <person name="Lee S.J."/>
            <person name="Angelova A."/>
            <person name="Kudrna D."/>
            <person name="Luo M."/>
            <person name="Affourtit J."/>
            <person name="Desany B."/>
            <person name="Knight J."/>
            <person name="Niazi F."/>
            <person name="Egholm M."/>
            <person name="Wing R.A."/>
        </authorList>
    </citation>
    <scope>NUCLEOTIDE SEQUENCE [LARGE SCALE GENOMIC DNA]</scope>
    <source>
        <strain evidence="2">cv. IRGC 105608</strain>
    </source>
</reference>
<feature type="region of interest" description="Disordered" evidence="1">
    <location>
        <begin position="1"/>
        <end position="79"/>
    </location>
</feature>
<evidence type="ECO:0000313" key="3">
    <source>
        <dbReference type="Proteomes" id="UP000026960"/>
    </source>
</evidence>
<reference evidence="2" key="2">
    <citation type="submission" date="2015-03" db="UniProtKB">
        <authorList>
            <consortium name="EnsemblPlants"/>
        </authorList>
    </citation>
    <scope>IDENTIFICATION</scope>
</reference>
<organism evidence="2">
    <name type="scientific">Oryza barthii</name>
    <dbReference type="NCBI Taxonomy" id="65489"/>
    <lineage>
        <taxon>Eukaryota</taxon>
        <taxon>Viridiplantae</taxon>
        <taxon>Streptophyta</taxon>
        <taxon>Embryophyta</taxon>
        <taxon>Tracheophyta</taxon>
        <taxon>Spermatophyta</taxon>
        <taxon>Magnoliopsida</taxon>
        <taxon>Liliopsida</taxon>
        <taxon>Poales</taxon>
        <taxon>Poaceae</taxon>
        <taxon>BOP clade</taxon>
        <taxon>Oryzoideae</taxon>
        <taxon>Oryzeae</taxon>
        <taxon>Oryzinae</taxon>
        <taxon>Oryza</taxon>
    </lineage>
</organism>